<evidence type="ECO:0000256" key="3">
    <source>
        <dbReference type="ARBA" id="ARBA00023015"/>
    </source>
</evidence>
<dbReference type="Pfam" id="PF13041">
    <property type="entry name" value="PPR_2"/>
    <property type="match status" value="1"/>
</dbReference>
<dbReference type="Gene3D" id="1.25.40.10">
    <property type="entry name" value="Tetratricopeptide repeat domain"/>
    <property type="match status" value="1"/>
</dbReference>
<dbReference type="GO" id="GO:0005634">
    <property type="term" value="C:nucleus"/>
    <property type="evidence" value="ECO:0007669"/>
    <property type="project" value="UniProtKB-SubCell"/>
</dbReference>
<dbReference type="Proteomes" id="UP000743370">
    <property type="component" value="Unassembled WGS sequence"/>
</dbReference>
<organism evidence="9 10">
    <name type="scientific">Phaseolus angularis</name>
    <name type="common">Azuki bean</name>
    <name type="synonym">Vigna angularis</name>
    <dbReference type="NCBI Taxonomy" id="3914"/>
    <lineage>
        <taxon>Eukaryota</taxon>
        <taxon>Viridiplantae</taxon>
        <taxon>Streptophyta</taxon>
        <taxon>Embryophyta</taxon>
        <taxon>Tracheophyta</taxon>
        <taxon>Spermatophyta</taxon>
        <taxon>Magnoliopsida</taxon>
        <taxon>eudicotyledons</taxon>
        <taxon>Gunneridae</taxon>
        <taxon>Pentapetalae</taxon>
        <taxon>rosids</taxon>
        <taxon>fabids</taxon>
        <taxon>Fabales</taxon>
        <taxon>Fabaceae</taxon>
        <taxon>Papilionoideae</taxon>
        <taxon>50 kb inversion clade</taxon>
        <taxon>NPAAA clade</taxon>
        <taxon>indigoferoid/millettioid clade</taxon>
        <taxon>Phaseoleae</taxon>
        <taxon>Vigna</taxon>
    </lineage>
</organism>
<feature type="region of interest" description="Disordered" evidence="8">
    <location>
        <begin position="1"/>
        <end position="45"/>
    </location>
</feature>
<dbReference type="InterPro" id="IPR046347">
    <property type="entry name" value="bZIP_sf"/>
</dbReference>
<keyword evidence="2" id="KW-0677">Repeat</keyword>
<dbReference type="CDD" id="cd14703">
    <property type="entry name" value="bZIP_plant_RF2"/>
    <property type="match status" value="1"/>
</dbReference>
<dbReference type="NCBIfam" id="TIGR00756">
    <property type="entry name" value="PPR"/>
    <property type="match status" value="3"/>
</dbReference>
<evidence type="ECO:0000256" key="2">
    <source>
        <dbReference type="ARBA" id="ARBA00022737"/>
    </source>
</evidence>
<dbReference type="PROSITE" id="PS51375">
    <property type="entry name" value="PPR"/>
    <property type="match status" value="2"/>
</dbReference>
<dbReference type="InterPro" id="IPR011990">
    <property type="entry name" value="TPR-like_helical_dom_sf"/>
</dbReference>
<evidence type="ECO:0000256" key="4">
    <source>
        <dbReference type="ARBA" id="ARBA00023125"/>
    </source>
</evidence>
<dbReference type="Pfam" id="PF01535">
    <property type="entry name" value="PPR"/>
    <property type="match status" value="2"/>
</dbReference>
<evidence type="ECO:0000256" key="6">
    <source>
        <dbReference type="ARBA" id="ARBA00023242"/>
    </source>
</evidence>
<protein>
    <submittedName>
        <fullName evidence="9">BZIP transcription factor</fullName>
    </submittedName>
</protein>
<keyword evidence="3" id="KW-0805">Transcription regulation</keyword>
<dbReference type="InterPro" id="IPR002885">
    <property type="entry name" value="PPR_rpt"/>
</dbReference>
<comment type="caution">
    <text evidence="9">The sequence shown here is derived from an EMBL/GenBank/DDBJ whole genome shotgun (WGS) entry which is preliminary data.</text>
</comment>
<dbReference type="GO" id="GO:0003677">
    <property type="term" value="F:DNA binding"/>
    <property type="evidence" value="ECO:0007669"/>
    <property type="project" value="UniProtKB-KW"/>
</dbReference>
<dbReference type="AlphaFoldDB" id="A0A8T0K7Y1"/>
<dbReference type="GO" id="GO:0003700">
    <property type="term" value="F:DNA-binding transcription factor activity"/>
    <property type="evidence" value="ECO:0007669"/>
    <property type="project" value="InterPro"/>
</dbReference>
<dbReference type="PANTHER" id="PTHR13690:SF103">
    <property type="entry name" value="BZIP TRANSCRIPTION FACTOR 18"/>
    <property type="match status" value="1"/>
</dbReference>
<evidence type="ECO:0000313" key="10">
    <source>
        <dbReference type="Proteomes" id="UP000743370"/>
    </source>
</evidence>
<gene>
    <name evidence="9" type="ORF">HKW66_Vig0079520</name>
</gene>
<keyword evidence="4" id="KW-0238">DNA-binding</keyword>
<evidence type="ECO:0000256" key="7">
    <source>
        <dbReference type="PROSITE-ProRule" id="PRU00708"/>
    </source>
</evidence>
<proteinExistence type="predicted"/>
<sequence>MFGIPSIGRDRANLTLPNQSGPKPESPPHETACSGHRRSNSADTSSSLLLEGIEAKKALSPDKLVELWTVDPKRAKRILANRQFAARSKERKACYVSELERKFQSLQRETASSTVNAGLVYGWCRTGNISKAEEVFNEKARRTEKVGRTEKVLQLYNQMKRLGCLADTISYNFIIESHCRDENLDEAVKNLNLMVKKGVAPNASTFNCVFGCIAKLHDVNGAHWMYARMKELKCQPNTSMFCEMKHWNNAYKLMKEMVEEKCLRPNLLVYETVMELLRNAD</sequence>
<keyword evidence="5" id="KW-0804">Transcription</keyword>
<evidence type="ECO:0000313" key="9">
    <source>
        <dbReference type="EMBL" id="KAG2394673.1"/>
    </source>
</evidence>
<comment type="subcellular location">
    <subcellularLocation>
        <location evidence="1">Nucleus</location>
    </subcellularLocation>
</comment>
<feature type="repeat" description="PPR" evidence="7">
    <location>
        <begin position="202"/>
        <end position="236"/>
    </location>
</feature>
<feature type="repeat" description="PPR" evidence="7">
    <location>
        <begin position="167"/>
        <end position="201"/>
    </location>
</feature>
<evidence type="ECO:0000256" key="8">
    <source>
        <dbReference type="SAM" id="MobiDB-lite"/>
    </source>
</evidence>
<keyword evidence="6" id="KW-0539">Nucleus</keyword>
<evidence type="ECO:0000256" key="1">
    <source>
        <dbReference type="ARBA" id="ARBA00004123"/>
    </source>
</evidence>
<name>A0A8T0K7Y1_PHAAN</name>
<dbReference type="PANTHER" id="PTHR13690">
    <property type="entry name" value="TRANSCRIPTION FACTOR POSF21-RELATED"/>
    <property type="match status" value="1"/>
</dbReference>
<dbReference type="EMBL" id="JABFOF010000006">
    <property type="protein sequence ID" value="KAG2394673.1"/>
    <property type="molecule type" value="Genomic_DNA"/>
</dbReference>
<reference evidence="9 10" key="1">
    <citation type="submission" date="2020-05" db="EMBL/GenBank/DDBJ databases">
        <title>Vigna angularis (adzuki bean) Var. LongXiaoDou No. 4 denovo assembly.</title>
        <authorList>
            <person name="Xiang H."/>
        </authorList>
    </citation>
    <scope>NUCLEOTIDE SEQUENCE [LARGE SCALE GENOMIC DNA]</scope>
    <source>
        <tissue evidence="9">Leaf</tissue>
    </source>
</reference>
<dbReference type="Gene3D" id="1.20.5.170">
    <property type="match status" value="1"/>
</dbReference>
<accession>A0A8T0K7Y1</accession>
<evidence type="ECO:0000256" key="5">
    <source>
        <dbReference type="ARBA" id="ARBA00023163"/>
    </source>
</evidence>
<dbReference type="SUPFAM" id="SSF57959">
    <property type="entry name" value="Leucine zipper domain"/>
    <property type="match status" value="1"/>
</dbReference>
<dbReference type="InterPro" id="IPR044759">
    <property type="entry name" value="bZIP_RF2"/>
</dbReference>